<dbReference type="OrthoDB" id="8263000at2"/>
<dbReference type="Proteomes" id="UP000183223">
    <property type="component" value="Unassembled WGS sequence"/>
</dbReference>
<gene>
    <name evidence="1" type="ORF">SAMN02982990_00077</name>
</gene>
<dbReference type="EMBL" id="FMWJ01000001">
    <property type="protein sequence ID" value="SCZ51256.1"/>
    <property type="molecule type" value="Genomic_DNA"/>
</dbReference>
<dbReference type="RefSeq" id="WP_074524796.1">
    <property type="nucleotide sequence ID" value="NZ_CAWQXX010000035.1"/>
</dbReference>
<accession>A0A1G5PPL1</accession>
<name>A0A1G5PPL1_PHOLU</name>
<evidence type="ECO:0000313" key="2">
    <source>
        <dbReference type="Proteomes" id="UP000183223"/>
    </source>
</evidence>
<reference evidence="2" key="1">
    <citation type="submission" date="2016-10" db="EMBL/GenBank/DDBJ databases">
        <authorList>
            <person name="Varghese N."/>
            <person name="Submissions S."/>
        </authorList>
    </citation>
    <scope>NUCLEOTIDE SEQUENCE [LARGE SCALE GENOMIC DNA]</scope>
    <source>
        <strain evidence="2">ATCC 29999</strain>
    </source>
</reference>
<protein>
    <submittedName>
        <fullName evidence="1">Uncharacterized protein</fullName>
    </submittedName>
</protein>
<proteinExistence type="predicted"/>
<keyword evidence="2" id="KW-1185">Reference proteome</keyword>
<dbReference type="AlphaFoldDB" id="A0A1G5PPL1"/>
<evidence type="ECO:0000313" key="1">
    <source>
        <dbReference type="EMBL" id="SCZ51256.1"/>
    </source>
</evidence>
<sequence length="906" mass="105541">MNNRDTLFPIIKDDITFDTLLAQAKTVIEQQSGQYWNDTGENDPGITLLEACCYGASDLAYRHSLPLKDLLTPEQNQQTSGDGIFPKEFGPQQTLTCGPITAEDYRRALLDLHSNDQSNGYFLFNDAQLIREPEDQRYTYWYNKQERQYSFTKDKYRDTQQLKLTLRGNYWLYLLPSRETQANNTLAQTKLKTFLEDNRNLGESVSKIIWLKPTDISLKIDIQLNDDVKDIADIFAKIYTTAEQMVLEKPLRYTIQAMKEMGYSNEEIFDGPYLRHGWLPKLPSIKDYTEPKELNLSPLVNQLLRIKGIKSITKFTLDEHNQEKNDNWSWTIEKEHYPRLWGDNPLQLITSPDSPLTITAKGGIKVTISKQDIENKIIPEPLINTQPELMNWGKHRKVLNYHPVSNKLPSCYGLQTNTHQQIPLHQFMLPFEQMLANSCADLALLPKLLAFKQRGNTVYGTQWPFKENSVGQNIHQSIKPNLIDQINNGAKIENNDKNYARELVIIDYLLRYFGAQCSIPLLQANSQQSLALKEDFLSTQREYLTQQPNLAYQRNNIRIDRVSALQKRIAARLGLGGECFSENPELDKLPFYLIEHRQLLPVKPHNKFNEDQQANFKVVENNKLEIMWKNNGEAKLQKHQLIDLEFNFNQETITANNLMITEVREDRFTLNADNSEDLKNTLSKIAEKKYALSWKNSKIWLEDMKYQLVYDNKIHTKKATENERWITINNQNSFPAMIEKNDEITLEINNDTLKVQVKEFDRINRKILVEKITNQENDFPQESNASNYQWYFSGNRYIKADRFSFVISVVLNQGLFENSTINLYKLEFWVKYEILAELPAHISLVIHWLPESHFNNFAKIYKHWQNNGAPLGDQAYNILEMLTLGKKPSISEDITYNIVEVDLNDY</sequence>
<organism evidence="1 2">
    <name type="scientific">Photorhabdus luminescens</name>
    <name type="common">Xenorhabdus luminescens</name>
    <dbReference type="NCBI Taxonomy" id="29488"/>
    <lineage>
        <taxon>Bacteria</taxon>
        <taxon>Pseudomonadati</taxon>
        <taxon>Pseudomonadota</taxon>
        <taxon>Gammaproteobacteria</taxon>
        <taxon>Enterobacterales</taxon>
        <taxon>Morganellaceae</taxon>
        <taxon>Photorhabdus</taxon>
    </lineage>
</organism>